<accession>A0AAU8ALJ6</accession>
<dbReference type="GO" id="GO:0016853">
    <property type="term" value="F:isomerase activity"/>
    <property type="evidence" value="ECO:0007669"/>
    <property type="project" value="UniProtKB-KW"/>
</dbReference>
<proteinExistence type="predicted"/>
<keyword evidence="2" id="KW-0413">Isomerase</keyword>
<dbReference type="InterPro" id="IPR013022">
    <property type="entry name" value="Xyl_isomerase-like_TIM-brl"/>
</dbReference>
<dbReference type="Gene3D" id="3.20.20.150">
    <property type="entry name" value="Divalent-metal-dependent TIM barrel enzymes"/>
    <property type="match status" value="1"/>
</dbReference>
<dbReference type="SUPFAM" id="SSF51658">
    <property type="entry name" value="Xylose isomerase-like"/>
    <property type="match status" value="1"/>
</dbReference>
<feature type="domain" description="Xylose isomerase-like TIM barrel" evidence="1">
    <location>
        <begin position="50"/>
        <end position="267"/>
    </location>
</feature>
<dbReference type="AlphaFoldDB" id="A0AAU8ALJ6"/>
<organism evidence="2">
    <name type="scientific">Alloyangia sp. H15</name>
    <dbReference type="NCBI Taxonomy" id="3029062"/>
    <lineage>
        <taxon>Bacteria</taxon>
        <taxon>Pseudomonadati</taxon>
        <taxon>Pseudomonadota</taxon>
        <taxon>Alphaproteobacteria</taxon>
        <taxon>Rhodobacterales</taxon>
        <taxon>Roseobacteraceae</taxon>
        <taxon>Alloyangia</taxon>
    </lineage>
</organism>
<dbReference type="EMBL" id="CP123385">
    <property type="protein sequence ID" value="XCC95818.1"/>
    <property type="molecule type" value="Genomic_DNA"/>
</dbReference>
<gene>
    <name evidence="2" type="ORF">PVT71_22310</name>
</gene>
<sequence>MTSLPLLGAAMPLDTLETLRDWVIADQRDLELQDFTTAEVLCGDWQPLVARAQTLLQGYEGRLGIHGPFWGLSLANLDFEVRALVSRRMLQGLEVCAALGATQMVIHSPYTTWDYNNLDNYPDARDRVVSLVHETLAPAVRRAEETGVTMVIENIEDIDTDARCLLADSFDSPAVAVSVDTGHAHYAHGSNGAAPVDYYIRRAGTRLRHVHLQDADGYADRHWGIGQGTINWASVFDAVAPLEGRARLILELRDKAQILPSARWLAERGLAR</sequence>
<protein>
    <submittedName>
        <fullName evidence="2">Sugar phosphate isomerase/epimerase</fullName>
    </submittedName>
</protein>
<dbReference type="InterPro" id="IPR050312">
    <property type="entry name" value="IolE/XylAMocC-like"/>
</dbReference>
<evidence type="ECO:0000259" key="1">
    <source>
        <dbReference type="Pfam" id="PF01261"/>
    </source>
</evidence>
<evidence type="ECO:0000313" key="2">
    <source>
        <dbReference type="EMBL" id="XCC95818.1"/>
    </source>
</evidence>
<dbReference type="PANTHER" id="PTHR12110">
    <property type="entry name" value="HYDROXYPYRUVATE ISOMERASE"/>
    <property type="match status" value="1"/>
</dbReference>
<dbReference type="Pfam" id="PF01261">
    <property type="entry name" value="AP_endonuc_2"/>
    <property type="match status" value="1"/>
</dbReference>
<dbReference type="InterPro" id="IPR036237">
    <property type="entry name" value="Xyl_isomerase-like_sf"/>
</dbReference>
<dbReference type="PANTHER" id="PTHR12110:SF53">
    <property type="entry name" value="BLR5974 PROTEIN"/>
    <property type="match status" value="1"/>
</dbReference>
<name>A0AAU8ALJ6_9RHOB</name>
<reference evidence="2" key="1">
    <citation type="submission" date="2023-02" db="EMBL/GenBank/DDBJ databases">
        <title>Description and genomic characterization of Salipiger bruguierae sp. nov., isolated from the sediment of mangrove plant Bruguiera sexangula.</title>
        <authorList>
            <person name="Long M."/>
        </authorList>
    </citation>
    <scope>NUCLEOTIDE SEQUENCE</scope>
    <source>
        <strain evidence="2">H15</strain>
    </source>
</reference>
<dbReference type="RefSeq" id="WP_353474685.1">
    <property type="nucleotide sequence ID" value="NZ_CP123385.1"/>
</dbReference>